<feature type="compositionally biased region" description="Low complexity" evidence="1">
    <location>
        <begin position="62"/>
        <end position="79"/>
    </location>
</feature>
<evidence type="ECO:0000256" key="1">
    <source>
        <dbReference type="SAM" id="MobiDB-lite"/>
    </source>
</evidence>
<reference evidence="2 3" key="1">
    <citation type="submission" date="2017-03" db="EMBL/GenBank/DDBJ databases">
        <title>Genome sequencing of Shewanella japonica KCTC 22435.</title>
        <authorList>
            <person name="Kim K.M."/>
        </authorList>
    </citation>
    <scope>NUCLEOTIDE SEQUENCE [LARGE SCALE GENOMIC DNA]</scope>
    <source>
        <strain evidence="2 3">KCTC 22435</strain>
    </source>
</reference>
<keyword evidence="3" id="KW-1185">Reference proteome</keyword>
<evidence type="ECO:0000313" key="3">
    <source>
        <dbReference type="Proteomes" id="UP000191820"/>
    </source>
</evidence>
<proteinExistence type="predicted"/>
<name>A0ABM6JF84_9GAMM</name>
<protein>
    <submittedName>
        <fullName evidence="2">Uncharacterized protein</fullName>
    </submittedName>
</protein>
<gene>
    <name evidence="2" type="ORF">SJ2017_0168</name>
</gene>
<dbReference type="Proteomes" id="UP000191820">
    <property type="component" value="Chromosome"/>
</dbReference>
<feature type="region of interest" description="Disordered" evidence="1">
    <location>
        <begin position="99"/>
        <end position="123"/>
    </location>
</feature>
<dbReference type="RefSeq" id="WP_080914584.1">
    <property type="nucleotide sequence ID" value="NZ_CANMJJ010000006.1"/>
</dbReference>
<organism evidence="2 3">
    <name type="scientific">Shewanella japonica</name>
    <dbReference type="NCBI Taxonomy" id="93973"/>
    <lineage>
        <taxon>Bacteria</taxon>
        <taxon>Pseudomonadati</taxon>
        <taxon>Pseudomonadota</taxon>
        <taxon>Gammaproteobacteria</taxon>
        <taxon>Alteromonadales</taxon>
        <taxon>Shewanellaceae</taxon>
        <taxon>Shewanella</taxon>
    </lineage>
</organism>
<evidence type="ECO:0000313" key="2">
    <source>
        <dbReference type="EMBL" id="ARD20517.1"/>
    </source>
</evidence>
<feature type="region of interest" description="Disordered" evidence="1">
    <location>
        <begin position="61"/>
        <end position="85"/>
    </location>
</feature>
<sequence length="173" mass="19777">MLVVTNYPQVPIATSNVATDLARADNQQAKPILPPQELSKAYQERAYNQQNERLTRHELLDQKQQQKQSAEQQQTQQQTLGPKGIFPQLLRVAANSNPTIQRRDIQQKNPNNPNVETDKISDKNNSRAIQSLLLHDANQEQEQAFYEQLGERVGQFYQQQTTPAEQSQLFALV</sequence>
<accession>A0ABM6JF84</accession>
<dbReference type="EMBL" id="CP020472">
    <property type="protein sequence ID" value="ARD20517.1"/>
    <property type="molecule type" value="Genomic_DNA"/>
</dbReference>